<reference evidence="2 3" key="1">
    <citation type="journal article" date="2017" name="DNA Res.">
        <title>Complete genome sequence and expression profile of the commercial lytic enzyme producer Lysobacter enzymogenes M497-1.</title>
        <authorList>
            <person name="Takami H."/>
            <person name="Toyoda A."/>
            <person name="Uchiyama I."/>
            <person name="Itoh T."/>
            <person name="Takaki Y."/>
            <person name="Arai W."/>
            <person name="Nishi S."/>
            <person name="Kawai M."/>
            <person name="Shinya K."/>
            <person name="Ikeda H."/>
        </authorList>
    </citation>
    <scope>NUCLEOTIDE SEQUENCE [LARGE SCALE GENOMIC DNA]</scope>
    <source>
        <strain evidence="2 3">M497-1</strain>
    </source>
</reference>
<dbReference type="Gene3D" id="3.10.450.40">
    <property type="match status" value="1"/>
</dbReference>
<dbReference type="Proteomes" id="UP000218824">
    <property type="component" value="Chromosome"/>
</dbReference>
<dbReference type="AlphaFoldDB" id="A0AAU9AML3"/>
<name>A0AAU9AML3_LYSEN</name>
<sequence>MHLDFPFRIDGRGRSAQTDHAGYVRDLIEQLVFTQPGERVNRPDFGSGLMQLVFAGNSPELAATVQFTLHAALQRWLSDLIEVRELRVEANDATLTVNLSYALLRTGEPASASFVRPI</sequence>
<protein>
    <recommendedName>
        <fullName evidence="1">IraD/Gp25-like domain-containing protein</fullName>
    </recommendedName>
</protein>
<dbReference type="Pfam" id="PF04965">
    <property type="entry name" value="GPW_gp25"/>
    <property type="match status" value="1"/>
</dbReference>
<dbReference type="KEGG" id="lem:LEN_1467"/>
<dbReference type="EMBL" id="AP014940">
    <property type="protein sequence ID" value="BAV96954.1"/>
    <property type="molecule type" value="Genomic_DNA"/>
</dbReference>
<feature type="domain" description="IraD/Gp25-like" evidence="1">
    <location>
        <begin position="23"/>
        <end position="106"/>
    </location>
</feature>
<evidence type="ECO:0000313" key="2">
    <source>
        <dbReference type="EMBL" id="BAV96954.1"/>
    </source>
</evidence>
<proteinExistence type="predicted"/>
<gene>
    <name evidence="2" type="ORF">LEN_1467</name>
</gene>
<dbReference type="SUPFAM" id="SSF160719">
    <property type="entry name" value="gpW/gp25-like"/>
    <property type="match status" value="1"/>
</dbReference>
<dbReference type="RefSeq" id="WP_074872264.1">
    <property type="nucleotide sequence ID" value="NZ_AP014940.1"/>
</dbReference>
<dbReference type="GeneID" id="83063339"/>
<evidence type="ECO:0000313" key="3">
    <source>
        <dbReference type="Proteomes" id="UP000218824"/>
    </source>
</evidence>
<accession>A0AAU9AML3</accession>
<organism evidence="2 3">
    <name type="scientific">Lysobacter enzymogenes</name>
    <dbReference type="NCBI Taxonomy" id="69"/>
    <lineage>
        <taxon>Bacteria</taxon>
        <taxon>Pseudomonadati</taxon>
        <taxon>Pseudomonadota</taxon>
        <taxon>Gammaproteobacteria</taxon>
        <taxon>Lysobacterales</taxon>
        <taxon>Lysobacteraceae</taxon>
        <taxon>Lysobacter</taxon>
    </lineage>
</organism>
<evidence type="ECO:0000259" key="1">
    <source>
        <dbReference type="Pfam" id="PF04965"/>
    </source>
</evidence>
<dbReference type="InterPro" id="IPR007048">
    <property type="entry name" value="IraD/Gp25-like"/>
</dbReference>